<dbReference type="AlphaFoldDB" id="A0A1H7QRJ5"/>
<keyword evidence="3" id="KW-1185">Reference proteome</keyword>
<dbReference type="PANTHER" id="PTHR30292:SF0">
    <property type="entry name" value="5-OXOPROLINASE SUBUNIT A"/>
    <property type="match status" value="1"/>
</dbReference>
<proteinExistence type="inferred from homology"/>
<dbReference type="GO" id="GO:0017168">
    <property type="term" value="F:5-oxoprolinase (ATP-hydrolyzing) activity"/>
    <property type="evidence" value="ECO:0007669"/>
    <property type="project" value="UniProtKB-UniRule"/>
</dbReference>
<dbReference type="InterPro" id="IPR005501">
    <property type="entry name" value="LamB/YcsF/PxpA-like"/>
</dbReference>
<evidence type="ECO:0000313" key="3">
    <source>
        <dbReference type="Proteomes" id="UP000199421"/>
    </source>
</evidence>
<comment type="catalytic activity">
    <reaction evidence="1">
        <text>5-oxo-L-proline + ATP + 2 H2O = L-glutamate + ADP + phosphate + H(+)</text>
        <dbReference type="Rhea" id="RHEA:10348"/>
        <dbReference type="ChEBI" id="CHEBI:15377"/>
        <dbReference type="ChEBI" id="CHEBI:15378"/>
        <dbReference type="ChEBI" id="CHEBI:29985"/>
        <dbReference type="ChEBI" id="CHEBI:30616"/>
        <dbReference type="ChEBI" id="CHEBI:43474"/>
        <dbReference type="ChEBI" id="CHEBI:58402"/>
        <dbReference type="ChEBI" id="CHEBI:456216"/>
        <dbReference type="EC" id="3.5.2.9"/>
    </reaction>
</comment>
<dbReference type="Gene3D" id="3.20.20.370">
    <property type="entry name" value="Glycoside hydrolase/deacetylase"/>
    <property type="match status" value="1"/>
</dbReference>
<dbReference type="EMBL" id="FOAF01000002">
    <property type="protein sequence ID" value="SEL50563.1"/>
    <property type="molecule type" value="Genomic_DNA"/>
</dbReference>
<name>A0A1H7QRJ5_OLID1</name>
<keyword evidence="1" id="KW-0547">Nucleotide-binding</keyword>
<dbReference type="EC" id="3.5.2.9" evidence="1"/>
<comment type="subunit">
    <text evidence="1">Forms a complex composed of PxpA, PxpB and PxpC.</text>
</comment>
<keyword evidence="1" id="KW-0067">ATP-binding</keyword>
<dbReference type="NCBIfam" id="NF003814">
    <property type="entry name" value="PRK05406.1-3"/>
    <property type="match status" value="1"/>
</dbReference>
<comment type="function">
    <text evidence="1">Catalyzes the cleavage of 5-oxoproline to form L-glutamate coupled to the hydrolysis of ATP to ADP and inorganic phosphate.</text>
</comment>
<dbReference type="Proteomes" id="UP000199421">
    <property type="component" value="Unassembled WGS sequence"/>
</dbReference>
<dbReference type="NCBIfam" id="NF003816">
    <property type="entry name" value="PRK05406.1-5"/>
    <property type="match status" value="1"/>
</dbReference>
<gene>
    <name evidence="1" type="primary">pxpA</name>
    <name evidence="2" type="ORF">SAMN05661044_02697</name>
</gene>
<dbReference type="SUPFAM" id="SSF88713">
    <property type="entry name" value="Glycoside hydrolase/deacetylase"/>
    <property type="match status" value="1"/>
</dbReference>
<dbReference type="HAMAP" id="MF_00691">
    <property type="entry name" value="PxpA"/>
    <property type="match status" value="1"/>
</dbReference>
<dbReference type="CDD" id="cd10787">
    <property type="entry name" value="LamB_YcsF_like"/>
    <property type="match status" value="1"/>
</dbReference>
<reference evidence="3" key="1">
    <citation type="submission" date="2016-10" db="EMBL/GenBank/DDBJ databases">
        <authorList>
            <person name="Varghese N."/>
            <person name="Submissions S."/>
        </authorList>
    </citation>
    <scope>NUCLEOTIDE SEQUENCE [LARGE SCALE GENOMIC DNA]</scope>
    <source>
        <strain evidence="3">DSM 18733</strain>
    </source>
</reference>
<keyword evidence="1" id="KW-0378">Hydrolase</keyword>
<dbReference type="RefSeq" id="WP_093325093.1">
    <property type="nucleotide sequence ID" value="NZ_FOAF01000002.1"/>
</dbReference>
<dbReference type="STRING" id="407022.SAMN05661044_02697"/>
<dbReference type="InterPro" id="IPR011330">
    <property type="entry name" value="Glyco_hydro/deAcase_b/a-brl"/>
</dbReference>
<comment type="similarity">
    <text evidence="1">Belongs to the LamB/PxpA family.</text>
</comment>
<organism evidence="2 3">
    <name type="scientific">Olivibacter domesticus</name>
    <name type="common">Pseudosphingobacterium domesticum</name>
    <dbReference type="NCBI Taxonomy" id="407022"/>
    <lineage>
        <taxon>Bacteria</taxon>
        <taxon>Pseudomonadati</taxon>
        <taxon>Bacteroidota</taxon>
        <taxon>Sphingobacteriia</taxon>
        <taxon>Sphingobacteriales</taxon>
        <taxon>Sphingobacteriaceae</taxon>
        <taxon>Olivibacter</taxon>
    </lineage>
</organism>
<evidence type="ECO:0000313" key="2">
    <source>
        <dbReference type="EMBL" id="SEL50563.1"/>
    </source>
</evidence>
<dbReference type="GO" id="GO:0005524">
    <property type="term" value="F:ATP binding"/>
    <property type="evidence" value="ECO:0007669"/>
    <property type="project" value="UniProtKB-UniRule"/>
</dbReference>
<sequence length="255" mass="28093">MSSIDLNCDLGESFGIYKMHQDDILLDYVSSVNIACGFHAGDSQVMHDTVNKARKKGVAIGAHPSLPDLQGFGRRELKIEPHEAYQLTLYQIGALYGFTKAAGINLHHVKPHGALYNMAAKDRAVAQAIVQAIYDFDPSLFLYALAGSEMIYAAEQTGIKAVSEVFADRTYQSDGSLTPRSNENAVIKSEEQAIEQVLLMVREQKVLSVQQQDVPLKVETICIHGDNQSAIQLTQVIHCKLMQEEITISAPQHPL</sequence>
<dbReference type="Pfam" id="PF03746">
    <property type="entry name" value="LamB_YcsF"/>
    <property type="match status" value="1"/>
</dbReference>
<protein>
    <recommendedName>
        <fullName evidence="1">5-oxoprolinase subunit A</fullName>
        <shortName evidence="1">5-OPase subunit A</shortName>
        <ecNumber evidence="1">3.5.2.9</ecNumber>
    </recommendedName>
    <alternativeName>
        <fullName evidence="1">5-oxoprolinase (ATP-hydrolyzing) subunit A</fullName>
    </alternativeName>
</protein>
<dbReference type="PANTHER" id="PTHR30292">
    <property type="entry name" value="UNCHARACTERIZED PROTEIN YBGL-RELATED"/>
    <property type="match status" value="1"/>
</dbReference>
<evidence type="ECO:0000256" key="1">
    <source>
        <dbReference type="HAMAP-Rule" id="MF_00691"/>
    </source>
</evidence>
<accession>A0A1H7QRJ5</accession>
<dbReference type="GO" id="GO:0005975">
    <property type="term" value="P:carbohydrate metabolic process"/>
    <property type="evidence" value="ECO:0007669"/>
    <property type="project" value="InterPro"/>
</dbReference>
<dbReference type="OrthoDB" id="9773478at2"/>